<evidence type="ECO:0000313" key="1">
    <source>
        <dbReference type="EMBL" id="CAH7675281.1"/>
    </source>
</evidence>
<name>A0AAV0B305_PHAPC</name>
<proteinExistence type="predicted"/>
<accession>A0AAV0B305</accession>
<organism evidence="1 2">
    <name type="scientific">Phakopsora pachyrhizi</name>
    <name type="common">Asian soybean rust disease fungus</name>
    <dbReference type="NCBI Taxonomy" id="170000"/>
    <lineage>
        <taxon>Eukaryota</taxon>
        <taxon>Fungi</taxon>
        <taxon>Dikarya</taxon>
        <taxon>Basidiomycota</taxon>
        <taxon>Pucciniomycotina</taxon>
        <taxon>Pucciniomycetes</taxon>
        <taxon>Pucciniales</taxon>
        <taxon>Phakopsoraceae</taxon>
        <taxon>Phakopsora</taxon>
    </lineage>
</organism>
<comment type="caution">
    <text evidence="1">The sequence shown here is derived from an EMBL/GenBank/DDBJ whole genome shotgun (WGS) entry which is preliminary data.</text>
</comment>
<evidence type="ECO:0000313" key="2">
    <source>
        <dbReference type="Proteomes" id="UP001153365"/>
    </source>
</evidence>
<protein>
    <submittedName>
        <fullName evidence="1">Uncharacterized protein</fullName>
    </submittedName>
</protein>
<gene>
    <name evidence="1" type="ORF">PPACK8108_LOCUS10264</name>
</gene>
<reference evidence="1" key="1">
    <citation type="submission" date="2022-06" db="EMBL/GenBank/DDBJ databases">
        <authorList>
            <consortium name="SYNGENTA / RWTH Aachen University"/>
        </authorList>
    </citation>
    <scope>NUCLEOTIDE SEQUENCE</scope>
</reference>
<sequence>MDTGVGSSEYGGRDGVVDLLAFVGGIACPWLYQELESRVTHDDQKQNRKCCKVKGLPYEIGMEKEAARTRTHG</sequence>
<dbReference type="EMBL" id="CALTRL010002290">
    <property type="protein sequence ID" value="CAH7675281.1"/>
    <property type="molecule type" value="Genomic_DNA"/>
</dbReference>
<dbReference type="AlphaFoldDB" id="A0AAV0B305"/>
<dbReference type="Proteomes" id="UP001153365">
    <property type="component" value="Unassembled WGS sequence"/>
</dbReference>
<keyword evidence="2" id="KW-1185">Reference proteome</keyword>